<evidence type="ECO:0000313" key="1">
    <source>
        <dbReference type="EMBL" id="CAJ1972606.1"/>
    </source>
</evidence>
<name>A0AA86VPD2_9FABA</name>
<accession>A0AA86VPD2</accession>
<dbReference type="Gramene" id="rna-AYBTSS11_LOCUS24657">
    <property type="protein sequence ID" value="CAJ1972606.1"/>
    <property type="gene ID" value="gene-AYBTSS11_LOCUS24657"/>
</dbReference>
<evidence type="ECO:0000313" key="2">
    <source>
        <dbReference type="Proteomes" id="UP001189624"/>
    </source>
</evidence>
<reference evidence="1" key="1">
    <citation type="submission" date="2023-10" db="EMBL/GenBank/DDBJ databases">
        <authorList>
            <person name="Domelevo Entfellner J.-B."/>
        </authorList>
    </citation>
    <scope>NUCLEOTIDE SEQUENCE</scope>
</reference>
<gene>
    <name evidence="1" type="ORF">AYBTSS11_LOCUS24657</name>
</gene>
<dbReference type="Proteomes" id="UP001189624">
    <property type="component" value="Chromosome 8"/>
</dbReference>
<dbReference type="EMBL" id="OY731405">
    <property type="protein sequence ID" value="CAJ1972606.1"/>
    <property type="molecule type" value="Genomic_DNA"/>
</dbReference>
<organism evidence="1 2">
    <name type="scientific">Sphenostylis stenocarpa</name>
    <dbReference type="NCBI Taxonomy" id="92480"/>
    <lineage>
        <taxon>Eukaryota</taxon>
        <taxon>Viridiplantae</taxon>
        <taxon>Streptophyta</taxon>
        <taxon>Embryophyta</taxon>
        <taxon>Tracheophyta</taxon>
        <taxon>Spermatophyta</taxon>
        <taxon>Magnoliopsida</taxon>
        <taxon>eudicotyledons</taxon>
        <taxon>Gunneridae</taxon>
        <taxon>Pentapetalae</taxon>
        <taxon>rosids</taxon>
        <taxon>fabids</taxon>
        <taxon>Fabales</taxon>
        <taxon>Fabaceae</taxon>
        <taxon>Papilionoideae</taxon>
        <taxon>50 kb inversion clade</taxon>
        <taxon>NPAAA clade</taxon>
        <taxon>indigoferoid/millettioid clade</taxon>
        <taxon>Phaseoleae</taxon>
        <taxon>Sphenostylis</taxon>
    </lineage>
</organism>
<proteinExistence type="predicted"/>
<keyword evidence="2" id="KW-1185">Reference proteome</keyword>
<dbReference type="AlphaFoldDB" id="A0AA86VPD2"/>
<sequence>MLAFLVDGLALSMLESLASLSIALTCLLAFRSRLSSVSKPCGVRSKASRVSFRRKGLRIPNPSDSDRERTSCLSFLGLRSWLELSVSYKKGALVASVECIEERNPLSFVKYPSSYLGG</sequence>
<protein>
    <submittedName>
        <fullName evidence="1">Uncharacterized protein</fullName>
    </submittedName>
</protein>